<evidence type="ECO:0000256" key="1">
    <source>
        <dbReference type="SAM" id="SignalP"/>
    </source>
</evidence>
<keyword evidence="3" id="KW-1185">Reference proteome</keyword>
<proteinExistence type="predicted"/>
<dbReference type="Proteomes" id="UP001054902">
    <property type="component" value="Unassembled WGS sequence"/>
</dbReference>
<dbReference type="EMBL" id="BLLK01000045">
    <property type="protein sequence ID" value="GFH51999.1"/>
    <property type="molecule type" value="Genomic_DNA"/>
</dbReference>
<name>A0AAD3CUC3_9STRA</name>
<protein>
    <submittedName>
        <fullName evidence="2">Uncharacterized protein</fullName>
    </submittedName>
</protein>
<dbReference type="NCBIfam" id="TIGR01409">
    <property type="entry name" value="TAT_signal_seq"/>
    <property type="match status" value="1"/>
</dbReference>
<dbReference type="InterPro" id="IPR019546">
    <property type="entry name" value="TAT_signal_bac_arc"/>
</dbReference>
<evidence type="ECO:0000313" key="3">
    <source>
        <dbReference type="Proteomes" id="UP001054902"/>
    </source>
</evidence>
<dbReference type="AlphaFoldDB" id="A0AAD3CUC3"/>
<reference evidence="2 3" key="1">
    <citation type="journal article" date="2021" name="Sci. Rep.">
        <title>The genome of the diatom Chaetoceros tenuissimus carries an ancient integrated fragment of an extant virus.</title>
        <authorList>
            <person name="Hongo Y."/>
            <person name="Kimura K."/>
            <person name="Takaki Y."/>
            <person name="Yoshida Y."/>
            <person name="Baba S."/>
            <person name="Kobayashi G."/>
            <person name="Nagasaki K."/>
            <person name="Hano T."/>
            <person name="Tomaru Y."/>
        </authorList>
    </citation>
    <scope>NUCLEOTIDE SEQUENCE [LARGE SCALE GENOMIC DNA]</scope>
    <source>
        <strain evidence="2 3">NIES-3715</strain>
    </source>
</reference>
<accession>A0AAD3CUC3</accession>
<keyword evidence="1" id="KW-0732">Signal</keyword>
<dbReference type="PROSITE" id="PS51318">
    <property type="entry name" value="TAT"/>
    <property type="match status" value="1"/>
</dbReference>
<gene>
    <name evidence="2" type="ORF">CTEN210_08475</name>
</gene>
<feature type="chain" id="PRO_5042034395" evidence="1">
    <location>
        <begin position="29"/>
        <end position="120"/>
    </location>
</feature>
<evidence type="ECO:0000313" key="2">
    <source>
        <dbReference type="EMBL" id="GFH51999.1"/>
    </source>
</evidence>
<dbReference type="InterPro" id="IPR006311">
    <property type="entry name" value="TAT_signal"/>
</dbReference>
<feature type="signal peptide" evidence="1">
    <location>
        <begin position="1"/>
        <end position="28"/>
    </location>
</feature>
<sequence>MKLSSILRTLSVALIVDSGLSLSANGSAKPMNRLSFLKTTCATAAAVVTTSSVSNPAFAKEVDPALKGTKADPKYQACLSECMYECTKPKVESKSRAECLPECKTKCATTKQQLMIGTPK</sequence>
<comment type="caution">
    <text evidence="2">The sequence shown here is derived from an EMBL/GenBank/DDBJ whole genome shotgun (WGS) entry which is preliminary data.</text>
</comment>
<organism evidence="2 3">
    <name type="scientific">Chaetoceros tenuissimus</name>
    <dbReference type="NCBI Taxonomy" id="426638"/>
    <lineage>
        <taxon>Eukaryota</taxon>
        <taxon>Sar</taxon>
        <taxon>Stramenopiles</taxon>
        <taxon>Ochrophyta</taxon>
        <taxon>Bacillariophyta</taxon>
        <taxon>Coscinodiscophyceae</taxon>
        <taxon>Chaetocerotophycidae</taxon>
        <taxon>Chaetocerotales</taxon>
        <taxon>Chaetocerotaceae</taxon>
        <taxon>Chaetoceros</taxon>
    </lineage>
</organism>